<feature type="domain" description="TACO1/YebC-like N-terminal" evidence="9">
    <location>
        <begin position="5"/>
        <end position="76"/>
    </location>
</feature>
<dbReference type="Gene3D" id="1.10.10.200">
    <property type="match status" value="1"/>
</dbReference>
<comment type="similarity">
    <text evidence="1 6">Belongs to the TACO1 family.</text>
</comment>
<evidence type="ECO:0000256" key="2">
    <source>
        <dbReference type="ARBA" id="ARBA00022490"/>
    </source>
</evidence>
<reference evidence="10" key="3">
    <citation type="submission" date="2021-02" db="EMBL/GenBank/DDBJ databases">
        <title>Infant gut strain persistence is associated with maternal origin, phylogeny, and functional potential including surface adhesion and iron acquisition.</title>
        <authorList>
            <person name="Lou Y.C."/>
        </authorList>
    </citation>
    <scope>NUCLEOTIDE SEQUENCE</scope>
    <source>
        <strain evidence="10">L3_128_245G1_dasL3_128_245G1_concoct_49</strain>
    </source>
</reference>
<evidence type="ECO:0000256" key="5">
    <source>
        <dbReference type="ARBA" id="ARBA00023163"/>
    </source>
</evidence>
<dbReference type="InterPro" id="IPR029072">
    <property type="entry name" value="YebC-like"/>
</dbReference>
<dbReference type="RefSeq" id="WP_006723943.1">
    <property type="nucleotide sequence ID" value="NZ_CABWIC010000030.1"/>
</dbReference>
<dbReference type="OrthoDB" id="9781053at2"/>
<dbReference type="FunFam" id="1.10.10.200:FF:000002">
    <property type="entry name" value="Probable transcriptional regulatory protein CLM62_37755"/>
    <property type="match status" value="1"/>
</dbReference>
<dbReference type="GO" id="GO:0005829">
    <property type="term" value="C:cytosol"/>
    <property type="evidence" value="ECO:0007669"/>
    <property type="project" value="TreeGrafter"/>
</dbReference>
<dbReference type="SUPFAM" id="SSF75625">
    <property type="entry name" value="YebC-like"/>
    <property type="match status" value="1"/>
</dbReference>
<reference evidence="12 14" key="2">
    <citation type="submission" date="2019-10" db="EMBL/GenBank/DDBJ databases">
        <authorList>
            <person name="Wolf R A."/>
        </authorList>
    </citation>
    <scope>NUCLEOTIDE SEQUENCE [LARGE SCALE GENOMIC DNA]</scope>
    <source>
        <strain evidence="12">Collinsella_intestinalis_DSM_13632</strain>
    </source>
</reference>
<dbReference type="NCBIfam" id="TIGR01033">
    <property type="entry name" value="YebC/PmpR family DNA-binding transcriptional regulator"/>
    <property type="match status" value="1"/>
</dbReference>
<organism evidence="11 13">
    <name type="scientific">Collinsella intestinalis</name>
    <dbReference type="NCBI Taxonomy" id="147207"/>
    <lineage>
        <taxon>Bacteria</taxon>
        <taxon>Bacillati</taxon>
        <taxon>Actinomycetota</taxon>
        <taxon>Coriobacteriia</taxon>
        <taxon>Coriobacteriales</taxon>
        <taxon>Coriobacteriaceae</taxon>
        <taxon>Collinsella</taxon>
    </lineage>
</organism>
<dbReference type="EMBL" id="QSJI01000003">
    <property type="protein sequence ID" value="RHD56045.1"/>
    <property type="molecule type" value="Genomic_DNA"/>
</dbReference>
<protein>
    <recommendedName>
        <fullName evidence="6">Probable transcriptional regulatory protein DW787_05025</fullName>
    </recommendedName>
</protein>
<feature type="domain" description="TACO1/YebC-like second and third" evidence="8">
    <location>
        <begin position="84"/>
        <end position="254"/>
    </location>
</feature>
<dbReference type="Pfam" id="PF20772">
    <property type="entry name" value="TACO1_YebC_N"/>
    <property type="match status" value="1"/>
</dbReference>
<dbReference type="GO" id="GO:0003677">
    <property type="term" value="F:DNA binding"/>
    <property type="evidence" value="ECO:0007669"/>
    <property type="project" value="UniProtKB-UniRule"/>
</dbReference>
<evidence type="ECO:0000313" key="12">
    <source>
        <dbReference type="EMBL" id="VWM01283.1"/>
    </source>
</evidence>
<dbReference type="InterPro" id="IPR048300">
    <property type="entry name" value="TACO1_YebC-like_2nd/3rd_dom"/>
</dbReference>
<dbReference type="EMBL" id="JAGZJA010000007">
    <property type="protein sequence ID" value="MBS5147145.1"/>
    <property type="molecule type" value="Genomic_DNA"/>
</dbReference>
<name>A0A414FXB4_9ACTN</name>
<dbReference type="GO" id="GO:0006355">
    <property type="term" value="P:regulation of DNA-templated transcription"/>
    <property type="evidence" value="ECO:0007669"/>
    <property type="project" value="UniProtKB-UniRule"/>
</dbReference>
<dbReference type="Proteomes" id="UP000286050">
    <property type="component" value="Unassembled WGS sequence"/>
</dbReference>
<keyword evidence="5 6" id="KW-0804">Transcription</keyword>
<evidence type="ECO:0000256" key="3">
    <source>
        <dbReference type="ARBA" id="ARBA00023015"/>
    </source>
</evidence>
<dbReference type="InterPro" id="IPR049083">
    <property type="entry name" value="TACO1_YebC_N"/>
</dbReference>
<evidence type="ECO:0000313" key="10">
    <source>
        <dbReference type="EMBL" id="MBS5147145.1"/>
    </source>
</evidence>
<keyword evidence="4 6" id="KW-0238">DNA-binding</keyword>
<gene>
    <name evidence="11" type="ORF">DW787_05025</name>
    <name evidence="12" type="ORF">JKKLCJKK_01229</name>
    <name evidence="10" type="ORF">KHY67_05525</name>
</gene>
<evidence type="ECO:0000313" key="11">
    <source>
        <dbReference type="EMBL" id="RHD56045.1"/>
    </source>
</evidence>
<dbReference type="NCBIfam" id="NF009044">
    <property type="entry name" value="PRK12378.1"/>
    <property type="match status" value="1"/>
</dbReference>
<dbReference type="HAMAP" id="MF_00693">
    <property type="entry name" value="Transcrip_reg_TACO1"/>
    <property type="match status" value="1"/>
</dbReference>
<evidence type="ECO:0000256" key="4">
    <source>
        <dbReference type="ARBA" id="ARBA00023125"/>
    </source>
</evidence>
<feature type="region of interest" description="Disordered" evidence="7">
    <location>
        <begin position="1"/>
        <end position="20"/>
    </location>
</feature>
<keyword evidence="2 6" id="KW-0963">Cytoplasm</keyword>
<evidence type="ECO:0000313" key="13">
    <source>
        <dbReference type="Proteomes" id="UP000286050"/>
    </source>
</evidence>
<dbReference type="NCBIfam" id="NF001030">
    <property type="entry name" value="PRK00110.1"/>
    <property type="match status" value="1"/>
</dbReference>
<dbReference type="GeneID" id="77466225"/>
<dbReference type="PANTHER" id="PTHR12532">
    <property type="entry name" value="TRANSLATIONAL ACTIVATOR OF CYTOCHROME C OXIDASE 1"/>
    <property type="match status" value="1"/>
</dbReference>
<comment type="subcellular location">
    <subcellularLocation>
        <location evidence="6">Cytoplasm</location>
    </subcellularLocation>
</comment>
<evidence type="ECO:0000256" key="6">
    <source>
        <dbReference type="HAMAP-Rule" id="MF_00693"/>
    </source>
</evidence>
<dbReference type="Proteomes" id="UP000738879">
    <property type="component" value="Unassembled WGS sequence"/>
</dbReference>
<dbReference type="AlphaFoldDB" id="A0A414FXB4"/>
<dbReference type="EMBL" id="CABWIC010000030">
    <property type="protein sequence ID" value="VWM01283.1"/>
    <property type="molecule type" value="Genomic_DNA"/>
</dbReference>
<dbReference type="Proteomes" id="UP000405524">
    <property type="component" value="Unassembled WGS sequence"/>
</dbReference>
<dbReference type="PANTHER" id="PTHR12532:SF6">
    <property type="entry name" value="TRANSCRIPTIONAL REGULATORY PROTEIN YEBC-RELATED"/>
    <property type="match status" value="1"/>
</dbReference>
<evidence type="ECO:0000256" key="1">
    <source>
        <dbReference type="ARBA" id="ARBA00008724"/>
    </source>
</evidence>
<dbReference type="InterPro" id="IPR017856">
    <property type="entry name" value="Integrase-like_N"/>
</dbReference>
<evidence type="ECO:0000259" key="9">
    <source>
        <dbReference type="Pfam" id="PF20772"/>
    </source>
</evidence>
<proteinExistence type="inferred from homology"/>
<keyword evidence="3 6" id="KW-0805">Transcription regulation</keyword>
<accession>A0A414FXB4</accession>
<dbReference type="Gene3D" id="3.30.70.980">
    <property type="match status" value="2"/>
</dbReference>
<dbReference type="Pfam" id="PF01709">
    <property type="entry name" value="Transcrip_reg"/>
    <property type="match status" value="1"/>
</dbReference>
<evidence type="ECO:0000256" key="7">
    <source>
        <dbReference type="SAM" id="MobiDB-lite"/>
    </source>
</evidence>
<dbReference type="InterPro" id="IPR026564">
    <property type="entry name" value="Transcrip_reg_TACO1-like_dom3"/>
</dbReference>
<dbReference type="InterPro" id="IPR002876">
    <property type="entry name" value="Transcrip_reg_TACO1-like"/>
</dbReference>
<evidence type="ECO:0000259" key="8">
    <source>
        <dbReference type="Pfam" id="PF01709"/>
    </source>
</evidence>
<sequence length="268" mass="28422">MSGHSKWATTKHRKGAQDAKRSALFSKLSRNITVAARLGNDPNPDNNASLAAAVAKAKAQSMPKDKIKAAIDKAFGSGADAAVYENIVYEGYGPAGVAVYVECLTDNRNRTAADVRSAFSHAGGNLGTTGSVAFQFERKGQVVVSKQIVDPNDKKENLMANGAAGDEEEFMMVIAEAGGDDYEDAGDEWVVWTAAGDLMAVSKGIEAQGIEVKGAELTMVPTTPTAVSGADAKKVQRLIDRLEDLDDVQDVYSTMDMTDEVIAALEEE</sequence>
<evidence type="ECO:0000313" key="14">
    <source>
        <dbReference type="Proteomes" id="UP000405524"/>
    </source>
</evidence>
<reference evidence="11 13" key="1">
    <citation type="submission" date="2018-08" db="EMBL/GenBank/DDBJ databases">
        <title>A genome reference for cultivated species of the human gut microbiota.</title>
        <authorList>
            <person name="Zou Y."/>
            <person name="Xue W."/>
            <person name="Luo G."/>
        </authorList>
    </citation>
    <scope>NUCLEOTIDE SEQUENCE [LARGE SCALE GENOMIC DNA]</scope>
    <source>
        <strain evidence="11 13">AM30-5LB</strain>
    </source>
</reference>